<proteinExistence type="predicted"/>
<keyword evidence="3" id="KW-1185">Reference proteome</keyword>
<name>A0ABQ8L028_LABRO</name>
<protein>
    <submittedName>
        <fullName evidence="2">Uncharacterized protein</fullName>
    </submittedName>
</protein>
<comment type="caution">
    <text evidence="2">The sequence shown here is derived from an EMBL/GenBank/DDBJ whole genome shotgun (WGS) entry which is preliminary data.</text>
</comment>
<feature type="transmembrane region" description="Helical" evidence="1">
    <location>
        <begin position="41"/>
        <end position="63"/>
    </location>
</feature>
<feature type="transmembrane region" description="Helical" evidence="1">
    <location>
        <begin position="7"/>
        <end position="29"/>
    </location>
</feature>
<evidence type="ECO:0000256" key="1">
    <source>
        <dbReference type="SAM" id="Phobius"/>
    </source>
</evidence>
<evidence type="ECO:0000313" key="3">
    <source>
        <dbReference type="Proteomes" id="UP000830375"/>
    </source>
</evidence>
<keyword evidence="1" id="KW-0472">Membrane</keyword>
<dbReference type="Proteomes" id="UP000830375">
    <property type="component" value="Unassembled WGS sequence"/>
</dbReference>
<evidence type="ECO:0000313" key="2">
    <source>
        <dbReference type="EMBL" id="KAI2644075.1"/>
    </source>
</evidence>
<dbReference type="EMBL" id="JACTAM010002639">
    <property type="protein sequence ID" value="KAI2644075.1"/>
    <property type="molecule type" value="Genomic_DNA"/>
</dbReference>
<sequence>MDNGRIRFFLFIIYFHLLLRCLFLCQLGPFLQVFETDVKLAYWKLVGLILLKTASSPLIYFTLGFSSGGSLKEGWRIQTLYRLPWTECQAPPRCLAHAPDTGHPGVTTRSHCLQYSEVVIDSWRFRRQLL</sequence>
<gene>
    <name evidence="2" type="ORF">H4Q32_030659</name>
</gene>
<organism evidence="2 3">
    <name type="scientific">Labeo rohita</name>
    <name type="common">Indian major carp</name>
    <name type="synonym">Cyprinus rohita</name>
    <dbReference type="NCBI Taxonomy" id="84645"/>
    <lineage>
        <taxon>Eukaryota</taxon>
        <taxon>Metazoa</taxon>
        <taxon>Chordata</taxon>
        <taxon>Craniata</taxon>
        <taxon>Vertebrata</taxon>
        <taxon>Euteleostomi</taxon>
        <taxon>Actinopterygii</taxon>
        <taxon>Neopterygii</taxon>
        <taxon>Teleostei</taxon>
        <taxon>Ostariophysi</taxon>
        <taxon>Cypriniformes</taxon>
        <taxon>Cyprinidae</taxon>
        <taxon>Labeoninae</taxon>
        <taxon>Labeonini</taxon>
        <taxon>Labeo</taxon>
    </lineage>
</organism>
<reference evidence="2 3" key="1">
    <citation type="submission" date="2022-01" db="EMBL/GenBank/DDBJ databases">
        <title>A high-quality chromosome-level genome assembly of rohu carp, Labeo rohita.</title>
        <authorList>
            <person name="Arick M.A. II"/>
            <person name="Hsu C.-Y."/>
            <person name="Magbanua Z."/>
            <person name="Pechanova O."/>
            <person name="Grover C."/>
            <person name="Miller E."/>
            <person name="Thrash A."/>
            <person name="Ezzel L."/>
            <person name="Alam S."/>
            <person name="Benzie J."/>
            <person name="Hamilton M."/>
            <person name="Karsi A."/>
            <person name="Lawrence M.L."/>
            <person name="Peterson D.G."/>
        </authorList>
    </citation>
    <scope>NUCLEOTIDE SEQUENCE [LARGE SCALE GENOMIC DNA]</scope>
    <source>
        <strain evidence="3">BAU-BD-2019</strain>
        <tissue evidence="2">Blood</tissue>
    </source>
</reference>
<accession>A0ABQ8L028</accession>
<keyword evidence="1" id="KW-0812">Transmembrane</keyword>
<keyword evidence="1" id="KW-1133">Transmembrane helix</keyword>